<protein>
    <submittedName>
        <fullName evidence="1">Uncharacterized protein</fullName>
    </submittedName>
</protein>
<dbReference type="Proteomes" id="UP000396795">
    <property type="component" value="Segment"/>
</dbReference>
<accession>A0A5Q2WBG6</accession>
<reference evidence="1 2" key="1">
    <citation type="submission" date="2019-09" db="EMBL/GenBank/DDBJ databases">
        <authorList>
            <person name="Cui H."/>
            <person name="Cong C."/>
            <person name="Xu Y."/>
            <person name="Wang L."/>
            <person name="Li X."/>
            <person name="Zhang J."/>
        </authorList>
    </citation>
    <scope>NUCLEOTIDE SEQUENCE [LARGE SCALE GENOMIC DNA]</scope>
</reference>
<sequence>MSQNNRVSSTVQNVPKFTLEQVLWLERAFPEQIKQDATSEELYINLGSRRVVHNVRNLYETAKRNNTGG</sequence>
<evidence type="ECO:0000313" key="2">
    <source>
        <dbReference type="Proteomes" id="UP000396795"/>
    </source>
</evidence>
<evidence type="ECO:0000313" key="1">
    <source>
        <dbReference type="EMBL" id="QGH73775.1"/>
    </source>
</evidence>
<name>A0A5Q2WBG6_9CAUD</name>
<dbReference type="EMBL" id="MN497414">
    <property type="protein sequence ID" value="QGH73775.1"/>
    <property type="molecule type" value="Genomic_DNA"/>
</dbReference>
<proteinExistence type="predicted"/>
<keyword evidence="2" id="KW-1185">Reference proteome</keyword>
<organism evidence="1 2">
    <name type="scientific">Vibrio phage vB_VhaP_VH-5</name>
    <dbReference type="NCBI Taxonomy" id="2660694"/>
    <lineage>
        <taxon>Viruses</taxon>
        <taxon>Duplodnaviria</taxon>
        <taxon>Heunggongvirae</taxon>
        <taxon>Uroviricota</taxon>
        <taxon>Caudoviricetes</taxon>
        <taxon>Autographivirales</taxon>
        <taxon>Autoscriptoviridae</taxon>
        <taxon>Linggongvirus</taxon>
        <taxon>Linggongvirus VH5</taxon>
    </lineage>
</organism>